<name>A0A5J9T3F7_9POAL</name>
<evidence type="ECO:0000313" key="5">
    <source>
        <dbReference type="Proteomes" id="UP000324897"/>
    </source>
</evidence>
<gene>
    <name evidence="4" type="ORF">EJB05_49090</name>
</gene>
<feature type="compositionally biased region" description="Low complexity" evidence="3">
    <location>
        <begin position="15"/>
        <end position="27"/>
    </location>
</feature>
<reference evidence="4 5" key="1">
    <citation type="journal article" date="2019" name="Sci. Rep.">
        <title>A high-quality genome of Eragrostis curvula grass provides insights into Poaceae evolution and supports new strategies to enhance forage quality.</title>
        <authorList>
            <person name="Carballo J."/>
            <person name="Santos B.A.C.M."/>
            <person name="Zappacosta D."/>
            <person name="Garbus I."/>
            <person name="Selva J.P."/>
            <person name="Gallo C.A."/>
            <person name="Diaz A."/>
            <person name="Albertini E."/>
            <person name="Caccamo M."/>
            <person name="Echenique V."/>
        </authorList>
    </citation>
    <scope>NUCLEOTIDE SEQUENCE [LARGE SCALE GENOMIC DNA]</scope>
    <source>
        <strain evidence="5">cv. Victoria</strain>
        <tissue evidence="4">Leaf</tissue>
    </source>
</reference>
<sequence>MGPIRRSSKRKVEPAGEPAAAAAPQPRASKRKGEAEPAGQPAAAEAYEFSGRRSPEAHEFSGRRSPRVPRREYLSSSTDLYSSDAKPMDRGPQLTTGKKNPAISARDDISEIAAMAPGNQSDEIRDKSTSYLNESQKNDDILLLTPDLDSAEGSQKAFTYKMKGYKRGKLRLVRKSVANTEALTNAENEKGKEVRNDTTGSGILSEINMTTCIDSTPLDNWKGSQGSSVPEIIQNGIPAGIVDLHQENCIGAQQRATEFHFISDTPGDADVFPSNCPTQYGNNATNTDKCATSMDQDISEESFEQYMRSDGDNEDSLSHVKGCQAINHDHHPCEGNVAPMMDCKTSSVVATESVPVRPVSMINDVVPNLLPSNVTSDTGLLGNMASIQKPNADSLFSATSLPSFKGDIINTQSPKKNYIAEDQQGVSLGDHDPAMTEYMAESSQSIGFSGVNQLFSTYLRNSAEAEHGNRLTAPEDIEGTLSKCVAGGTDNSYCPMLQRSLVHESTVTNRLSESLVTESQPFLKTFPFWEHIDEMEIFKELPQQPHFHPLKKLDPLLRESTAFGLMVFFRKTADSIRSLNIQDDTELFKEKLKGLLLLEEYGFDVRPLRSRLETLLNIKNTHCGLWDTSKRFKEKITLKETNGKQRGTQINTLDTAIRQLERQANIFRCIFKASVSQKKTDALETSMLKTEACNLKKQYLSIGQQFSRIGAAPW</sequence>
<feature type="compositionally biased region" description="Low complexity" evidence="3">
    <location>
        <begin position="36"/>
        <end position="46"/>
    </location>
</feature>
<keyword evidence="2" id="KW-0341">Growth regulation</keyword>
<keyword evidence="5" id="KW-1185">Reference proteome</keyword>
<dbReference type="OrthoDB" id="687110at2759"/>
<dbReference type="EMBL" id="RWGY01000051">
    <property type="protein sequence ID" value="TVU05905.1"/>
    <property type="molecule type" value="Genomic_DNA"/>
</dbReference>
<dbReference type="Gramene" id="TVU05905">
    <property type="protein sequence ID" value="TVU05905"/>
    <property type="gene ID" value="EJB05_49090"/>
</dbReference>
<keyword evidence="1" id="KW-0813">Transport</keyword>
<protein>
    <submittedName>
        <fullName evidence="4">Uncharacterized protein</fullName>
    </submittedName>
</protein>
<organism evidence="4 5">
    <name type="scientific">Eragrostis curvula</name>
    <name type="common">weeping love grass</name>
    <dbReference type="NCBI Taxonomy" id="38414"/>
    <lineage>
        <taxon>Eukaryota</taxon>
        <taxon>Viridiplantae</taxon>
        <taxon>Streptophyta</taxon>
        <taxon>Embryophyta</taxon>
        <taxon>Tracheophyta</taxon>
        <taxon>Spermatophyta</taxon>
        <taxon>Magnoliopsida</taxon>
        <taxon>Liliopsida</taxon>
        <taxon>Poales</taxon>
        <taxon>Poaceae</taxon>
        <taxon>PACMAD clade</taxon>
        <taxon>Chloridoideae</taxon>
        <taxon>Eragrostideae</taxon>
        <taxon>Eragrostidinae</taxon>
        <taxon>Eragrostis</taxon>
    </lineage>
</organism>
<comment type="caution">
    <text evidence="4">The sequence shown here is derived from an EMBL/GenBank/DDBJ whole genome shotgun (WGS) entry which is preliminary data.</text>
</comment>
<dbReference type="AlphaFoldDB" id="A0A5J9T3F7"/>
<evidence type="ECO:0000256" key="2">
    <source>
        <dbReference type="ARBA" id="ARBA00022604"/>
    </source>
</evidence>
<feature type="compositionally biased region" description="Basic and acidic residues" evidence="3">
    <location>
        <begin position="50"/>
        <end position="62"/>
    </location>
</feature>
<evidence type="ECO:0000256" key="1">
    <source>
        <dbReference type="ARBA" id="ARBA00022448"/>
    </source>
</evidence>
<proteinExistence type="predicted"/>
<evidence type="ECO:0000256" key="3">
    <source>
        <dbReference type="SAM" id="MobiDB-lite"/>
    </source>
</evidence>
<dbReference type="Proteomes" id="UP000324897">
    <property type="component" value="Unassembled WGS sequence"/>
</dbReference>
<evidence type="ECO:0000313" key="4">
    <source>
        <dbReference type="EMBL" id="TVU05905.1"/>
    </source>
</evidence>
<feature type="region of interest" description="Disordered" evidence="3">
    <location>
        <begin position="1"/>
        <end position="106"/>
    </location>
</feature>
<accession>A0A5J9T3F7</accession>
<dbReference type="Pfam" id="PF05266">
    <property type="entry name" value="DUF724"/>
    <property type="match status" value="1"/>
</dbReference>
<feature type="compositionally biased region" description="Low complexity" evidence="3">
    <location>
        <begin position="74"/>
        <end position="84"/>
    </location>
</feature>
<dbReference type="InterPro" id="IPR007930">
    <property type="entry name" value="DUF724"/>
</dbReference>